<evidence type="ECO:0000256" key="1">
    <source>
        <dbReference type="ARBA" id="ARBA00023015"/>
    </source>
</evidence>
<feature type="transmembrane region" description="Helical" evidence="5">
    <location>
        <begin position="76"/>
        <end position="96"/>
    </location>
</feature>
<comment type="caution">
    <text evidence="7">The sequence shown here is derived from an EMBL/GenBank/DDBJ whole genome shotgun (WGS) entry which is preliminary data.</text>
</comment>
<gene>
    <name evidence="7" type="ORF">LQV63_16205</name>
</gene>
<keyword evidence="4" id="KW-0804">Transcription</keyword>
<keyword evidence="5" id="KW-1133">Transmembrane helix</keyword>
<accession>A0ABS8YI71</accession>
<evidence type="ECO:0000256" key="2">
    <source>
        <dbReference type="ARBA" id="ARBA00023082"/>
    </source>
</evidence>
<evidence type="ECO:0000256" key="3">
    <source>
        <dbReference type="ARBA" id="ARBA00023125"/>
    </source>
</evidence>
<keyword evidence="5" id="KW-0812">Transmembrane</keyword>
<dbReference type="EMBL" id="JAJNBZ010000013">
    <property type="protein sequence ID" value="MCE5170847.1"/>
    <property type="molecule type" value="Genomic_DNA"/>
</dbReference>
<dbReference type="Pfam" id="PF08281">
    <property type="entry name" value="Sigma70_r4_2"/>
    <property type="match status" value="1"/>
</dbReference>
<dbReference type="InterPro" id="IPR036388">
    <property type="entry name" value="WH-like_DNA-bd_sf"/>
</dbReference>
<name>A0ABS8YI71_9BACL</name>
<evidence type="ECO:0000313" key="7">
    <source>
        <dbReference type="EMBL" id="MCE5170847.1"/>
    </source>
</evidence>
<reference evidence="7 8" key="1">
    <citation type="submission" date="2021-11" db="EMBL/GenBank/DDBJ databases">
        <title>Draft genome sequence of Paenibacillus profundus YoMME, a new Gram-positive bacteria with exoelectrogenic properties.</title>
        <authorList>
            <person name="Hubenova Y."/>
            <person name="Hubenova E."/>
            <person name="Manasiev Y."/>
            <person name="Peykov S."/>
            <person name="Mitov M."/>
        </authorList>
    </citation>
    <scope>NUCLEOTIDE SEQUENCE [LARGE SCALE GENOMIC DNA]</scope>
    <source>
        <strain evidence="7 8">YoMME</strain>
    </source>
</reference>
<dbReference type="CDD" id="cd06171">
    <property type="entry name" value="Sigma70_r4"/>
    <property type="match status" value="1"/>
</dbReference>
<keyword evidence="5" id="KW-0472">Membrane</keyword>
<feature type="domain" description="RNA polymerase sigma factor 70 region 4 type 2" evidence="6">
    <location>
        <begin position="33"/>
        <end position="80"/>
    </location>
</feature>
<keyword evidence="2" id="KW-0731">Sigma factor</keyword>
<keyword evidence="1" id="KW-0805">Transcription regulation</keyword>
<proteinExistence type="predicted"/>
<evidence type="ECO:0000259" key="6">
    <source>
        <dbReference type="Pfam" id="PF08281"/>
    </source>
</evidence>
<keyword evidence="8" id="KW-1185">Reference proteome</keyword>
<dbReference type="Gene3D" id="1.10.10.10">
    <property type="entry name" value="Winged helix-like DNA-binding domain superfamily/Winged helix DNA-binding domain"/>
    <property type="match status" value="1"/>
</dbReference>
<dbReference type="Proteomes" id="UP001199916">
    <property type="component" value="Unassembled WGS sequence"/>
</dbReference>
<organism evidence="7 8">
    <name type="scientific">Paenibacillus profundus</name>
    <dbReference type="NCBI Taxonomy" id="1173085"/>
    <lineage>
        <taxon>Bacteria</taxon>
        <taxon>Bacillati</taxon>
        <taxon>Bacillota</taxon>
        <taxon>Bacilli</taxon>
        <taxon>Bacillales</taxon>
        <taxon>Paenibacillaceae</taxon>
        <taxon>Paenibacillus</taxon>
    </lineage>
</organism>
<dbReference type="InterPro" id="IPR039425">
    <property type="entry name" value="RNA_pol_sigma-70-like"/>
</dbReference>
<dbReference type="SUPFAM" id="SSF88659">
    <property type="entry name" value="Sigma3 and sigma4 domains of RNA polymerase sigma factors"/>
    <property type="match status" value="1"/>
</dbReference>
<dbReference type="InterPro" id="IPR013324">
    <property type="entry name" value="RNA_pol_sigma_r3/r4-like"/>
</dbReference>
<dbReference type="InterPro" id="IPR013249">
    <property type="entry name" value="RNA_pol_sigma70_r4_t2"/>
</dbReference>
<evidence type="ECO:0000256" key="5">
    <source>
        <dbReference type="SAM" id="Phobius"/>
    </source>
</evidence>
<dbReference type="RefSeq" id="WP_233697575.1">
    <property type="nucleotide sequence ID" value="NZ_JAJNBZ010000013.1"/>
</dbReference>
<sequence>MDAYGGEVYLTALLLLRDKHTSEDMAQEVFLTVYRKIGQLSYPYREVVVLHYFHDKSVAEMSDMLGTSEGTVRFRLSRAIACGCFGMLLIVAPLWLPFAASSYVKTDAVPGQQQITYIVEGKWLVREDLLSRGEKDAYR</sequence>
<keyword evidence="3" id="KW-0238">DNA-binding</keyword>
<evidence type="ECO:0000256" key="4">
    <source>
        <dbReference type="ARBA" id="ARBA00023163"/>
    </source>
</evidence>
<dbReference type="PANTHER" id="PTHR43133:SF8">
    <property type="entry name" value="RNA POLYMERASE SIGMA FACTOR HI_1459-RELATED"/>
    <property type="match status" value="1"/>
</dbReference>
<evidence type="ECO:0000313" key="8">
    <source>
        <dbReference type="Proteomes" id="UP001199916"/>
    </source>
</evidence>
<dbReference type="PANTHER" id="PTHR43133">
    <property type="entry name" value="RNA POLYMERASE ECF-TYPE SIGMA FACTO"/>
    <property type="match status" value="1"/>
</dbReference>
<protein>
    <recommendedName>
        <fullName evidence="6">RNA polymerase sigma factor 70 region 4 type 2 domain-containing protein</fullName>
    </recommendedName>
</protein>